<proteinExistence type="predicted"/>
<keyword evidence="1" id="KW-1133">Transmembrane helix</keyword>
<accession>A0A380T9W6</accession>
<dbReference type="AlphaFoldDB" id="A0A380T9W6"/>
<evidence type="ECO:0000256" key="1">
    <source>
        <dbReference type="SAM" id="Phobius"/>
    </source>
</evidence>
<evidence type="ECO:0000313" key="2">
    <source>
        <dbReference type="EMBL" id="SUS05005.1"/>
    </source>
</evidence>
<feature type="transmembrane region" description="Helical" evidence="1">
    <location>
        <begin position="63"/>
        <end position="84"/>
    </location>
</feature>
<organism evidence="2">
    <name type="scientific">metagenome</name>
    <dbReference type="NCBI Taxonomy" id="256318"/>
    <lineage>
        <taxon>unclassified sequences</taxon>
        <taxon>metagenomes</taxon>
    </lineage>
</organism>
<sequence length="94" mass="10338">MRARWLISMIAALYTIAGIGALVIGFVIPWDDPLAAVYPLILGAPWTFLLSAINGYAEESRAINIGLVTAAIALNALLLWWWALTRRRSSQAKQ</sequence>
<gene>
    <name evidence="2" type="ORF">DF3PB_1620009</name>
</gene>
<protein>
    <submittedName>
        <fullName evidence="2">Uncharacterized protein</fullName>
    </submittedName>
</protein>
<keyword evidence="1" id="KW-0812">Transmembrane</keyword>
<dbReference type="EMBL" id="UIDG01000071">
    <property type="protein sequence ID" value="SUS05005.1"/>
    <property type="molecule type" value="Genomic_DNA"/>
</dbReference>
<keyword evidence="1" id="KW-0472">Membrane</keyword>
<name>A0A380T9W6_9ZZZZ</name>
<dbReference type="InterPro" id="IPR057702">
    <property type="entry name" value="DUF7942"/>
</dbReference>
<feature type="transmembrane region" description="Helical" evidence="1">
    <location>
        <begin position="6"/>
        <end position="28"/>
    </location>
</feature>
<feature type="transmembrane region" description="Helical" evidence="1">
    <location>
        <begin position="35"/>
        <end position="57"/>
    </location>
</feature>
<dbReference type="Pfam" id="PF25637">
    <property type="entry name" value="DUF7942"/>
    <property type="match status" value="1"/>
</dbReference>
<reference evidence="2" key="1">
    <citation type="submission" date="2018-07" db="EMBL/GenBank/DDBJ databases">
        <authorList>
            <person name="Quirk P.G."/>
            <person name="Krulwich T.A."/>
        </authorList>
    </citation>
    <scope>NUCLEOTIDE SEQUENCE</scope>
</reference>